<evidence type="ECO:0000313" key="7">
    <source>
        <dbReference type="EMBL" id="TCP36436.1"/>
    </source>
</evidence>
<accession>A0A4V2SPT9</accession>
<dbReference type="AlphaFoldDB" id="A0A4V2SPT9"/>
<dbReference type="Proteomes" id="UP000295399">
    <property type="component" value="Unassembled WGS sequence"/>
</dbReference>
<evidence type="ECO:0000256" key="3">
    <source>
        <dbReference type="ARBA" id="ARBA00022448"/>
    </source>
</evidence>
<evidence type="ECO:0000256" key="1">
    <source>
        <dbReference type="ARBA" id="ARBA00004196"/>
    </source>
</evidence>
<evidence type="ECO:0000259" key="6">
    <source>
        <dbReference type="Pfam" id="PF25967"/>
    </source>
</evidence>
<reference evidence="7 8" key="1">
    <citation type="submission" date="2019-03" db="EMBL/GenBank/DDBJ databases">
        <title>Genomic Encyclopedia of Type Strains, Phase IV (KMG-IV): sequencing the most valuable type-strain genomes for metagenomic binning, comparative biology and taxonomic classification.</title>
        <authorList>
            <person name="Goeker M."/>
        </authorList>
    </citation>
    <scope>NUCLEOTIDE SEQUENCE [LARGE SCALE GENOMIC DNA]</scope>
    <source>
        <strain evidence="7 8">DSM 2132</strain>
    </source>
</reference>
<dbReference type="InterPro" id="IPR058625">
    <property type="entry name" value="MdtA-like_BSH"/>
</dbReference>
<dbReference type="GO" id="GO:0015562">
    <property type="term" value="F:efflux transmembrane transporter activity"/>
    <property type="evidence" value="ECO:0007669"/>
    <property type="project" value="TreeGrafter"/>
</dbReference>
<dbReference type="Pfam" id="PF25967">
    <property type="entry name" value="RND-MFP_C"/>
    <property type="match status" value="1"/>
</dbReference>
<dbReference type="PANTHER" id="PTHR30469">
    <property type="entry name" value="MULTIDRUG RESISTANCE PROTEIN MDTA"/>
    <property type="match status" value="1"/>
</dbReference>
<dbReference type="EMBL" id="SLXO01000003">
    <property type="protein sequence ID" value="TCP36436.1"/>
    <property type="molecule type" value="Genomic_DNA"/>
</dbReference>
<dbReference type="OrthoDB" id="7265739at2"/>
<keyword evidence="3" id="KW-0813">Transport</keyword>
<dbReference type="Gene3D" id="2.40.50.100">
    <property type="match status" value="1"/>
</dbReference>
<dbReference type="Pfam" id="PF25917">
    <property type="entry name" value="BSH_RND"/>
    <property type="match status" value="1"/>
</dbReference>
<dbReference type="RefSeq" id="WP_132707971.1">
    <property type="nucleotide sequence ID" value="NZ_JACIGF010000003.1"/>
</dbReference>
<evidence type="ECO:0000313" key="8">
    <source>
        <dbReference type="Proteomes" id="UP000295399"/>
    </source>
</evidence>
<dbReference type="InterPro" id="IPR058627">
    <property type="entry name" value="MdtA-like_C"/>
</dbReference>
<evidence type="ECO:0000256" key="4">
    <source>
        <dbReference type="SAM" id="Coils"/>
    </source>
</evidence>
<protein>
    <submittedName>
        <fullName evidence="7">RND family efflux transporter MFP subunit</fullName>
    </submittedName>
</protein>
<dbReference type="PANTHER" id="PTHR30469:SF12">
    <property type="entry name" value="MULTIDRUG RESISTANCE PROTEIN MDTA"/>
    <property type="match status" value="1"/>
</dbReference>
<comment type="similarity">
    <text evidence="2">Belongs to the membrane fusion protein (MFP) (TC 8.A.1) family.</text>
</comment>
<dbReference type="Gene3D" id="1.10.287.470">
    <property type="entry name" value="Helix hairpin bin"/>
    <property type="match status" value="1"/>
</dbReference>
<feature type="domain" description="Multidrug resistance protein MdtA-like C-terminal permuted SH3" evidence="6">
    <location>
        <begin position="326"/>
        <end position="371"/>
    </location>
</feature>
<evidence type="ECO:0000259" key="5">
    <source>
        <dbReference type="Pfam" id="PF25917"/>
    </source>
</evidence>
<dbReference type="InParanoid" id="A0A4V2SPT9"/>
<dbReference type="SUPFAM" id="SSF111369">
    <property type="entry name" value="HlyD-like secretion proteins"/>
    <property type="match status" value="1"/>
</dbReference>
<comment type="caution">
    <text evidence="7">The sequence shown here is derived from an EMBL/GenBank/DDBJ whole genome shotgun (WGS) entry which is preliminary data.</text>
</comment>
<sequence>MKPIFQILGVVVILAVAIAAVITLSATKPEPKKKAPEAQVARLFTETVERTAAVLTVRTQGEVQPRTAIDLVPQVGGKIVAVSDQFVEGGHVTAGETLVRLDDSDYQLALMQAKSQLAQSERLLAEEEANAEIRRKQWDWDELRKSDRPEDLALRRPHLAERRADVAAAEANVANAQVNLQRTKITVPFAGRVTEKAADLGQFVSPGTRLGRVFSTETVQVRLPLTDAQLGKLGLTIGYVPEPGAEPEVRFSAEVGGKLRHWTGKLKRINAQVDAETRLVYALAELDDPYGANTDDGVPMAVGLFVNAELDGRRIDPAFRFPRAGLRNTDTVYVVNDDDKLEIRQVEVADSNEQRVLATAGVVPGERVVVSPVRNPIAGMAVEAMQRGAAGESDVATGAAQAMGSTSMPGGGF</sequence>
<dbReference type="NCBIfam" id="TIGR01730">
    <property type="entry name" value="RND_mfp"/>
    <property type="match status" value="1"/>
</dbReference>
<name>A0A4V2SPT9_RHOSA</name>
<feature type="domain" description="Multidrug resistance protein MdtA-like barrel-sandwich hybrid" evidence="5">
    <location>
        <begin position="69"/>
        <end position="211"/>
    </location>
</feature>
<evidence type="ECO:0000256" key="2">
    <source>
        <dbReference type="ARBA" id="ARBA00009477"/>
    </source>
</evidence>
<gene>
    <name evidence="7" type="ORF">EV659_103327</name>
</gene>
<dbReference type="InterPro" id="IPR006143">
    <property type="entry name" value="RND_pump_MFP"/>
</dbReference>
<feature type="coiled-coil region" evidence="4">
    <location>
        <begin position="110"/>
        <end position="186"/>
    </location>
</feature>
<keyword evidence="8" id="KW-1185">Reference proteome</keyword>
<dbReference type="Gene3D" id="2.40.30.170">
    <property type="match status" value="1"/>
</dbReference>
<dbReference type="GO" id="GO:1990281">
    <property type="term" value="C:efflux pump complex"/>
    <property type="evidence" value="ECO:0007669"/>
    <property type="project" value="TreeGrafter"/>
</dbReference>
<dbReference type="Gene3D" id="2.40.420.20">
    <property type="match status" value="1"/>
</dbReference>
<keyword evidence="4" id="KW-0175">Coiled coil</keyword>
<proteinExistence type="inferred from homology"/>
<comment type="subcellular location">
    <subcellularLocation>
        <location evidence="1">Cell envelope</location>
    </subcellularLocation>
</comment>
<organism evidence="7 8">
    <name type="scientific">Rhodothalassium salexigens DSM 2132</name>
    <dbReference type="NCBI Taxonomy" id="1188247"/>
    <lineage>
        <taxon>Bacteria</taxon>
        <taxon>Pseudomonadati</taxon>
        <taxon>Pseudomonadota</taxon>
        <taxon>Alphaproteobacteria</taxon>
        <taxon>Rhodothalassiales</taxon>
        <taxon>Rhodothalassiaceae</taxon>
        <taxon>Rhodothalassium</taxon>
    </lineage>
</organism>